<feature type="compositionally biased region" description="Basic and acidic residues" evidence="1">
    <location>
        <begin position="275"/>
        <end position="290"/>
    </location>
</feature>
<feature type="region of interest" description="Disordered" evidence="1">
    <location>
        <begin position="1"/>
        <end position="23"/>
    </location>
</feature>
<dbReference type="SUPFAM" id="SSF110849">
    <property type="entry name" value="ParB/Sulfiredoxin"/>
    <property type="match status" value="1"/>
</dbReference>
<evidence type="ECO:0000259" key="2">
    <source>
        <dbReference type="SMART" id="SM00470"/>
    </source>
</evidence>
<sequence>MNQILSDTSKAAAGGGSAKPRPSESRYEKLSVFDLVPSEDNFYSMREIGELKAAIEIAGKVLQNLVVVPLGDGKYKVIAGHRRRLASIELVNDGKPEYEFVPCVIEPTEEAADEQEIRDGLDLIVTNSQREKTAWDKIEEVRYLREVLEKAKTKPRFVELLRRIVEKTFEDGELQTDGTRDFIAKVLHTSTTQIGRYDTIIRHLSPEFTEELKADRINLSTAYELAGLPVENQNAAFKEYHLTGAISIKAAREWKRPAPPAPPAENTATPTQAERPQKEREPVVERDKVPDTQATPPYSAAVERDTADGTQDTKPTESTQQSAPRRPQATRSSECGICPYCGAKFDAAKVIEYSIRGAAEGKPHTCQHCGQRVKIFCSVSYFCSPAEE</sequence>
<dbReference type="Gene3D" id="3.90.1530.30">
    <property type="match status" value="1"/>
</dbReference>
<keyword evidence="4" id="KW-1185">Reference proteome</keyword>
<comment type="caution">
    <text evidence="3">The sequence shown here is derived from an EMBL/GenBank/DDBJ whole genome shotgun (WGS) entry which is preliminary data.</text>
</comment>
<evidence type="ECO:0000313" key="3">
    <source>
        <dbReference type="EMBL" id="GFO87039.1"/>
    </source>
</evidence>
<accession>A0ABQ1DWF1</accession>
<dbReference type="PANTHER" id="PTHR33375:SF7">
    <property type="entry name" value="CHROMOSOME 2-PARTITIONING PROTEIN PARB-RELATED"/>
    <property type="match status" value="1"/>
</dbReference>
<proteinExistence type="predicted"/>
<feature type="compositionally biased region" description="Polar residues" evidence="1">
    <location>
        <begin position="308"/>
        <end position="332"/>
    </location>
</feature>
<feature type="domain" description="ParB-like N-terminal" evidence="2">
    <location>
        <begin position="28"/>
        <end position="123"/>
    </location>
</feature>
<dbReference type="SMART" id="SM00470">
    <property type="entry name" value="ParB"/>
    <property type="match status" value="1"/>
</dbReference>
<dbReference type="EMBL" id="BLYJ01000002">
    <property type="protein sequence ID" value="GFO87039.1"/>
    <property type="molecule type" value="Genomic_DNA"/>
</dbReference>
<feature type="region of interest" description="Disordered" evidence="1">
    <location>
        <begin position="255"/>
        <end position="332"/>
    </location>
</feature>
<dbReference type="InterPro" id="IPR036086">
    <property type="entry name" value="ParB/Sulfiredoxin_sf"/>
</dbReference>
<dbReference type="PANTHER" id="PTHR33375">
    <property type="entry name" value="CHROMOSOME-PARTITIONING PROTEIN PARB-RELATED"/>
    <property type="match status" value="1"/>
</dbReference>
<dbReference type="Pfam" id="PF02195">
    <property type="entry name" value="ParB_N"/>
    <property type="match status" value="1"/>
</dbReference>
<dbReference type="InterPro" id="IPR003115">
    <property type="entry name" value="ParB_N"/>
</dbReference>
<reference evidence="3 4" key="1">
    <citation type="submission" date="2020-06" db="EMBL/GenBank/DDBJ databases">
        <title>Characterization of fructooligosaccharide metabolism and fructooligosaccharide-degrading enzymes in human commensal butyrate producers.</title>
        <authorList>
            <person name="Tanno H."/>
            <person name="Fujii T."/>
            <person name="Hirano K."/>
            <person name="Maeno S."/>
            <person name="Tonozuka T."/>
            <person name="Sakamoto M."/>
            <person name="Ohkuma M."/>
            <person name="Tochio T."/>
            <person name="Endo A."/>
        </authorList>
    </citation>
    <scope>NUCLEOTIDE SEQUENCE [LARGE SCALE GENOMIC DNA]</scope>
    <source>
        <strain evidence="3 4">JCM 31056</strain>
    </source>
</reference>
<gene>
    <name evidence="3" type="ORF">BUFA31_02030</name>
</gene>
<name>A0ABQ1DWF1_9FIRM</name>
<organism evidence="3 4">
    <name type="scientific">Butyricicoccus faecihominis</name>
    <dbReference type="NCBI Taxonomy" id="1712515"/>
    <lineage>
        <taxon>Bacteria</taxon>
        <taxon>Bacillati</taxon>
        <taxon>Bacillota</taxon>
        <taxon>Clostridia</taxon>
        <taxon>Eubacteriales</taxon>
        <taxon>Butyricicoccaceae</taxon>
        <taxon>Butyricicoccus</taxon>
    </lineage>
</organism>
<evidence type="ECO:0000313" key="4">
    <source>
        <dbReference type="Proteomes" id="UP000620147"/>
    </source>
</evidence>
<dbReference type="InterPro" id="IPR050336">
    <property type="entry name" value="Chromosome_partition/occlusion"/>
</dbReference>
<protein>
    <recommendedName>
        <fullName evidence="2">ParB-like N-terminal domain-containing protein</fullName>
    </recommendedName>
</protein>
<dbReference type="Gene3D" id="1.10.10.2830">
    <property type="match status" value="1"/>
</dbReference>
<dbReference type="RefSeq" id="WP_188886436.1">
    <property type="nucleotide sequence ID" value="NZ_BLYJ01000002.1"/>
</dbReference>
<evidence type="ECO:0000256" key="1">
    <source>
        <dbReference type="SAM" id="MobiDB-lite"/>
    </source>
</evidence>
<dbReference type="Proteomes" id="UP000620147">
    <property type="component" value="Unassembled WGS sequence"/>
</dbReference>